<protein>
    <submittedName>
        <fullName evidence="2">Dabb family protein</fullName>
    </submittedName>
</protein>
<evidence type="ECO:0000313" key="2">
    <source>
        <dbReference type="EMBL" id="MBH0779479.1"/>
    </source>
</evidence>
<dbReference type="EMBL" id="JADMLG010000011">
    <property type="protein sequence ID" value="MBH0779479.1"/>
    <property type="molecule type" value="Genomic_DNA"/>
</dbReference>
<name>A0A931N545_9NOCA</name>
<keyword evidence="3" id="KW-1185">Reference proteome</keyword>
<proteinExistence type="predicted"/>
<dbReference type="RefSeq" id="WP_196151796.1">
    <property type="nucleotide sequence ID" value="NZ_JADMLG010000011.1"/>
</dbReference>
<dbReference type="AlphaFoldDB" id="A0A931N545"/>
<gene>
    <name evidence="2" type="ORF">IT779_24735</name>
</gene>
<evidence type="ECO:0000313" key="3">
    <source>
        <dbReference type="Proteomes" id="UP000655751"/>
    </source>
</evidence>
<organism evidence="2 3">
    <name type="scientific">Nocardia bovistercoris</name>
    <dbReference type="NCBI Taxonomy" id="2785916"/>
    <lineage>
        <taxon>Bacteria</taxon>
        <taxon>Bacillati</taxon>
        <taxon>Actinomycetota</taxon>
        <taxon>Actinomycetes</taxon>
        <taxon>Mycobacteriales</taxon>
        <taxon>Nocardiaceae</taxon>
        <taxon>Nocardia</taxon>
    </lineage>
</organism>
<dbReference type="InterPro" id="IPR013097">
    <property type="entry name" value="Dabb"/>
</dbReference>
<dbReference type="PROSITE" id="PS51502">
    <property type="entry name" value="S_R_A_B_BARREL"/>
    <property type="match status" value="1"/>
</dbReference>
<dbReference type="SUPFAM" id="SSF54909">
    <property type="entry name" value="Dimeric alpha+beta barrel"/>
    <property type="match status" value="1"/>
</dbReference>
<evidence type="ECO:0000259" key="1">
    <source>
        <dbReference type="PROSITE" id="PS51502"/>
    </source>
</evidence>
<dbReference type="Pfam" id="PF07876">
    <property type="entry name" value="Dabb"/>
    <property type="match status" value="1"/>
</dbReference>
<dbReference type="InterPro" id="IPR011008">
    <property type="entry name" value="Dimeric_a/b-barrel"/>
</dbReference>
<dbReference type="Proteomes" id="UP000655751">
    <property type="component" value="Unassembled WGS sequence"/>
</dbReference>
<reference evidence="2" key="1">
    <citation type="submission" date="2020-11" db="EMBL/GenBank/DDBJ databases">
        <title>Nocardia NEAU-351.nov., a novel actinomycete isolated from the cow dung.</title>
        <authorList>
            <person name="Zhang X."/>
        </authorList>
    </citation>
    <scope>NUCLEOTIDE SEQUENCE</scope>
    <source>
        <strain evidence="2">NEAU-351</strain>
    </source>
</reference>
<feature type="domain" description="Stress-response A/B barrel" evidence="1">
    <location>
        <begin position="2"/>
        <end position="94"/>
    </location>
</feature>
<dbReference type="SMART" id="SM00886">
    <property type="entry name" value="Dabb"/>
    <property type="match status" value="1"/>
</dbReference>
<dbReference type="Gene3D" id="3.30.70.100">
    <property type="match status" value="1"/>
</dbReference>
<comment type="caution">
    <text evidence="2">The sequence shown here is derived from an EMBL/GenBank/DDBJ whole genome shotgun (WGS) entry which is preliminary data.</text>
</comment>
<accession>A0A931N545</accession>
<sequence>MIVHQLRFGFRPETTEEQKAEVLAVMRRTASVESVSFGTVGPLLGAAEDGLTHGYSVGIADLAAMERYIYDPAHLEGDPLIVPHLDQLVIGPDLSDDTDPGLWAKIGALNEAKLAAHPEWATLLGTIPRLRVIG</sequence>